<gene>
    <name evidence="1" type="ORF">PZ740_05365</name>
</gene>
<keyword evidence="2" id="KW-1185">Reference proteome</keyword>
<organism evidence="1 2">
    <name type="scientific">Marinimicrococcus flavescens</name>
    <dbReference type="NCBI Taxonomy" id="3031815"/>
    <lineage>
        <taxon>Bacteria</taxon>
        <taxon>Pseudomonadati</taxon>
        <taxon>Pseudomonadota</taxon>
        <taxon>Alphaproteobacteria</taxon>
        <taxon>Geminicoccales</taxon>
        <taxon>Geminicoccaceae</taxon>
        <taxon>Marinimicrococcus</taxon>
    </lineage>
</organism>
<reference evidence="1 2" key="1">
    <citation type="submission" date="2023-03" db="EMBL/GenBank/DDBJ databases">
        <title>YIM 152171 draft genome.</title>
        <authorList>
            <person name="Yang Z."/>
        </authorList>
    </citation>
    <scope>NUCLEOTIDE SEQUENCE [LARGE SCALE GENOMIC DNA]</scope>
    <source>
        <strain evidence="1 2">YIM 152171</strain>
    </source>
</reference>
<evidence type="ECO:0000313" key="1">
    <source>
        <dbReference type="EMBL" id="MDF1585813.1"/>
    </source>
</evidence>
<sequence length="86" mass="10073">TGKRLYMTKQEKMDEVFGSFEYHLFEKLTAADQFMARITSEARMLGVDQGYISQYMGERVLDMIDQIAEKREAEDGRKNKKKGRAR</sequence>
<evidence type="ECO:0000313" key="2">
    <source>
        <dbReference type="Proteomes" id="UP001301140"/>
    </source>
</evidence>
<dbReference type="AlphaFoldDB" id="A0AAP3UY87"/>
<dbReference type="RefSeq" id="WP_327788233.1">
    <property type="nucleotide sequence ID" value="NZ_JARGEQ010000044.1"/>
</dbReference>
<comment type="caution">
    <text evidence="1">The sequence shown here is derived from an EMBL/GenBank/DDBJ whole genome shotgun (WGS) entry which is preliminary data.</text>
</comment>
<protein>
    <submittedName>
        <fullName evidence="1">Uncharacterized protein</fullName>
    </submittedName>
</protein>
<name>A0AAP3UY87_9PROT</name>
<accession>A0AAP3UY87</accession>
<feature type="non-terminal residue" evidence="1">
    <location>
        <position position="1"/>
    </location>
</feature>
<dbReference type="Proteomes" id="UP001301140">
    <property type="component" value="Unassembled WGS sequence"/>
</dbReference>
<dbReference type="EMBL" id="JARGEQ010000044">
    <property type="protein sequence ID" value="MDF1585813.1"/>
    <property type="molecule type" value="Genomic_DNA"/>
</dbReference>
<proteinExistence type="predicted"/>